<dbReference type="Proteomes" id="UP001383192">
    <property type="component" value="Unassembled WGS sequence"/>
</dbReference>
<gene>
    <name evidence="1" type="ORF">VNI00_000479</name>
</gene>
<dbReference type="EMBL" id="JAYKXP010000002">
    <property type="protein sequence ID" value="KAK7060747.1"/>
    <property type="molecule type" value="Genomic_DNA"/>
</dbReference>
<sequence length="589" mass="68285">MNFSGAHSFKIDGNSTLNAIQRDQYNISAHTVNIQVGDVGRAVKRRRMREADVDQVGQYREILLGDIYEVQRIHAEVIWDREKTRQTREDFTQRTIYHARLYRDDRAFTAMTYRGEDAAKAWKRDFMRYSQTSDSTLRFQLFGVNRTKVPTLIFYDDWTPIAHFCHNKSIFWMSLYFTLLAEYMQCPRSEIWLNSQKGYLSRGPSGPSLRAPLFLASTLSVNTHNELPLTVEMLKIDTCVQYLSATRAQDLDHTVLLHGFYYKRLTCINDMFGIESQCSQTCTSSHRASEEWAKNDDGLWRNIRPCHVDEQVVNILDNFCFGTVYSGTQRREIARQVGGPQASWKLAIECGAFSDPKVMEDGMTRFSFDAIRLKGNRLPWFRPFLHQRAWLSQAHYVFHVQGKAGEVEDYILPTFEVELAVELHEDSEIHVTANFPGFTTINSVIYLFIRPPPTRVSDVEYWREHQVSFWSFDESGATELPKRMHEHLKLPSVVLKHQPHVRLWSWPKDVYDAIHTWQVARGFDPTTPGFARALGYPVLEPVMRKVEGMAPPYVQVTQRRLSEFPDVEGLNPSLSWWQATPDICAFAII</sequence>
<evidence type="ECO:0000313" key="1">
    <source>
        <dbReference type="EMBL" id="KAK7060747.1"/>
    </source>
</evidence>
<dbReference type="AlphaFoldDB" id="A0AAW0E9F1"/>
<protein>
    <submittedName>
        <fullName evidence="1">Uncharacterized protein</fullName>
    </submittedName>
</protein>
<name>A0AAW0E9F1_9AGAR</name>
<evidence type="ECO:0000313" key="2">
    <source>
        <dbReference type="Proteomes" id="UP001383192"/>
    </source>
</evidence>
<accession>A0AAW0E9F1</accession>
<organism evidence="1 2">
    <name type="scientific">Paramarasmius palmivorus</name>
    <dbReference type="NCBI Taxonomy" id="297713"/>
    <lineage>
        <taxon>Eukaryota</taxon>
        <taxon>Fungi</taxon>
        <taxon>Dikarya</taxon>
        <taxon>Basidiomycota</taxon>
        <taxon>Agaricomycotina</taxon>
        <taxon>Agaricomycetes</taxon>
        <taxon>Agaricomycetidae</taxon>
        <taxon>Agaricales</taxon>
        <taxon>Marasmiineae</taxon>
        <taxon>Marasmiaceae</taxon>
        <taxon>Paramarasmius</taxon>
    </lineage>
</organism>
<comment type="caution">
    <text evidence="1">The sequence shown here is derived from an EMBL/GenBank/DDBJ whole genome shotgun (WGS) entry which is preliminary data.</text>
</comment>
<reference evidence="1 2" key="1">
    <citation type="submission" date="2024-01" db="EMBL/GenBank/DDBJ databases">
        <title>A draft genome for a cacao thread blight-causing isolate of Paramarasmius palmivorus.</title>
        <authorList>
            <person name="Baruah I.K."/>
            <person name="Bukari Y."/>
            <person name="Amoako-Attah I."/>
            <person name="Meinhardt L.W."/>
            <person name="Bailey B.A."/>
            <person name="Cohen S.P."/>
        </authorList>
    </citation>
    <scope>NUCLEOTIDE SEQUENCE [LARGE SCALE GENOMIC DNA]</scope>
    <source>
        <strain evidence="1 2">GH-12</strain>
    </source>
</reference>
<proteinExistence type="predicted"/>
<keyword evidence="2" id="KW-1185">Reference proteome</keyword>